<evidence type="ECO:0000313" key="2">
    <source>
        <dbReference type="Proteomes" id="UP001605036"/>
    </source>
</evidence>
<evidence type="ECO:0000313" key="1">
    <source>
        <dbReference type="EMBL" id="KAL2611282.1"/>
    </source>
</evidence>
<organism evidence="1 2">
    <name type="scientific">Riccia fluitans</name>
    <dbReference type="NCBI Taxonomy" id="41844"/>
    <lineage>
        <taxon>Eukaryota</taxon>
        <taxon>Viridiplantae</taxon>
        <taxon>Streptophyta</taxon>
        <taxon>Embryophyta</taxon>
        <taxon>Marchantiophyta</taxon>
        <taxon>Marchantiopsida</taxon>
        <taxon>Marchantiidae</taxon>
        <taxon>Marchantiales</taxon>
        <taxon>Ricciaceae</taxon>
        <taxon>Riccia</taxon>
    </lineage>
</organism>
<dbReference type="Proteomes" id="UP001605036">
    <property type="component" value="Unassembled WGS sequence"/>
</dbReference>
<name>A0ABD1XQQ8_9MARC</name>
<proteinExistence type="predicted"/>
<accession>A0ABD1XQQ8</accession>
<keyword evidence="2" id="KW-1185">Reference proteome</keyword>
<reference evidence="1 2" key="1">
    <citation type="submission" date="2024-09" db="EMBL/GenBank/DDBJ databases">
        <title>Chromosome-scale assembly of Riccia fluitans.</title>
        <authorList>
            <person name="Paukszto L."/>
            <person name="Sawicki J."/>
            <person name="Karawczyk K."/>
            <person name="Piernik-Szablinska J."/>
            <person name="Szczecinska M."/>
            <person name="Mazdziarz M."/>
        </authorList>
    </citation>
    <scope>NUCLEOTIDE SEQUENCE [LARGE SCALE GENOMIC DNA]</scope>
    <source>
        <strain evidence="1">Rf_01</strain>
        <tissue evidence="1">Aerial parts of the thallus</tissue>
    </source>
</reference>
<dbReference type="EMBL" id="JBHFFA010000007">
    <property type="protein sequence ID" value="KAL2611282.1"/>
    <property type="molecule type" value="Genomic_DNA"/>
</dbReference>
<gene>
    <name evidence="1" type="ORF">R1flu_022974</name>
</gene>
<protein>
    <submittedName>
        <fullName evidence="1">Uncharacterized protein</fullName>
    </submittedName>
</protein>
<dbReference type="AlphaFoldDB" id="A0ABD1XQQ8"/>
<comment type="caution">
    <text evidence="1">The sequence shown here is derived from an EMBL/GenBank/DDBJ whole genome shotgun (WGS) entry which is preliminary data.</text>
</comment>
<sequence>MVYFAADVKALRNEGCDVAFRNAFIVKERGIRWCVKCSDILSVVFALGGIDGRHGGHSACRQHGLPVVDSGGELEAGEGKRDEETREESEVILSKQRNLMVRQVFGHSVSSVRSWWNRRGTWWSDCR</sequence>